<gene>
    <name evidence="1" type="ordered locus">EFER_0988</name>
</gene>
<evidence type="ECO:0000313" key="2">
    <source>
        <dbReference type="Proteomes" id="UP000000745"/>
    </source>
</evidence>
<name>B7LN11_ESCF3</name>
<reference evidence="2" key="1">
    <citation type="journal article" date="2009" name="PLoS Genet.">
        <title>Organised genome dynamics in the Escherichia coli species results in highly diverse adaptive paths.</title>
        <authorList>
            <person name="Touchon M."/>
            <person name="Hoede C."/>
            <person name="Tenaillon O."/>
            <person name="Barbe V."/>
            <person name="Baeriswyl S."/>
            <person name="Bidet P."/>
            <person name="Bingen E."/>
            <person name="Bonacorsi S."/>
            <person name="Bouchier C."/>
            <person name="Bouvet O."/>
            <person name="Calteau A."/>
            <person name="Chiapello H."/>
            <person name="Clermont O."/>
            <person name="Cruveiller S."/>
            <person name="Danchin A."/>
            <person name="Diard M."/>
            <person name="Dossat C."/>
            <person name="Karoui M.E."/>
            <person name="Frapy E."/>
            <person name="Garry L."/>
            <person name="Ghigo J.M."/>
            <person name="Gilles A.M."/>
            <person name="Johnson J."/>
            <person name="Le Bouguenec C."/>
            <person name="Lescat M."/>
            <person name="Mangenot S."/>
            <person name="Martinez-Jehanne V."/>
            <person name="Matic I."/>
            <person name="Nassif X."/>
            <person name="Oztas S."/>
            <person name="Petit M.A."/>
            <person name="Pichon C."/>
            <person name="Rouy Z."/>
            <person name="Ruf C.S."/>
            <person name="Schneider D."/>
            <person name="Tourret J."/>
            <person name="Vacherie B."/>
            <person name="Vallenet D."/>
            <person name="Medigue C."/>
            <person name="Rocha E.P.C."/>
            <person name="Denamur E."/>
        </authorList>
    </citation>
    <scope>NUCLEOTIDE SEQUENCE [LARGE SCALE GENOMIC DNA]</scope>
    <source>
        <strain evidence="2">ATCC 35469 / DSM 13698 / BCRC 15582 / CCUG 18766 / IAM 14443 / JCM 21226 / LMG 7866 / NBRC 102419 / NCTC 12128 / CDC 0568-73</strain>
    </source>
</reference>
<dbReference type="HOGENOM" id="CLU_2716374_0_0_6"/>
<organism evidence="1 2">
    <name type="scientific">Escherichia fergusonii (strain ATCC 35469 / DSM 13698 / CCUG 18766 / IAM 14443 / JCM 21226 / LMG 7866 / NBRC 102419 / NCTC 12128 / CDC 0568-73)</name>
    <dbReference type="NCBI Taxonomy" id="585054"/>
    <lineage>
        <taxon>Bacteria</taxon>
        <taxon>Pseudomonadati</taxon>
        <taxon>Pseudomonadota</taxon>
        <taxon>Gammaproteobacteria</taxon>
        <taxon>Enterobacterales</taxon>
        <taxon>Enterobacteriaceae</taxon>
        <taxon>Escherichia</taxon>
    </lineage>
</organism>
<proteinExistence type="predicted"/>
<accession>B7LN11</accession>
<evidence type="ECO:0000313" key="1">
    <source>
        <dbReference type="EMBL" id="CAQ88522.1"/>
    </source>
</evidence>
<dbReference type="Proteomes" id="UP000000745">
    <property type="component" value="Chromosome"/>
</dbReference>
<dbReference type="AlphaFoldDB" id="B7LN11"/>
<dbReference type="EMBL" id="CU928158">
    <property type="protein sequence ID" value="CAQ88522.1"/>
    <property type="molecule type" value="Genomic_DNA"/>
</dbReference>
<dbReference type="KEGG" id="efe:EFER_0988"/>
<protein>
    <submittedName>
        <fullName evidence="1">Uncharacterized protein</fullName>
    </submittedName>
</protein>
<keyword evidence="2" id="KW-1185">Reference proteome</keyword>
<sequence>MYRMLKMSAKIILLFNDLSWYENNKYNIVQVISSLPSYWKNDGAIYHLSSDANKENYSVHIFIEDKILFIEI</sequence>